<evidence type="ECO:0000256" key="5">
    <source>
        <dbReference type="ARBA" id="ARBA00022692"/>
    </source>
</evidence>
<name>A0ABP4EPZ3_9ACTN</name>
<feature type="transmembrane region" description="Helical" evidence="10">
    <location>
        <begin position="230"/>
        <end position="253"/>
    </location>
</feature>
<dbReference type="CDD" id="cd06582">
    <property type="entry name" value="TM_PBP1_LivH_like"/>
    <property type="match status" value="1"/>
</dbReference>
<keyword evidence="7 10" id="KW-1133">Transmembrane helix</keyword>
<accession>A0ABP4EPZ3</accession>
<evidence type="ECO:0000256" key="1">
    <source>
        <dbReference type="ARBA" id="ARBA00004651"/>
    </source>
</evidence>
<dbReference type="InterPro" id="IPR052157">
    <property type="entry name" value="BCAA_transport_permease"/>
</dbReference>
<dbReference type="InterPro" id="IPR001851">
    <property type="entry name" value="ABC_transp_permease"/>
</dbReference>
<feature type="transmembrane region" description="Helical" evidence="10">
    <location>
        <begin position="62"/>
        <end position="85"/>
    </location>
</feature>
<dbReference type="Proteomes" id="UP001499979">
    <property type="component" value="Unassembled WGS sequence"/>
</dbReference>
<dbReference type="PANTHER" id="PTHR11795">
    <property type="entry name" value="BRANCHED-CHAIN AMINO ACID TRANSPORT SYSTEM PERMEASE PROTEIN LIVH"/>
    <property type="match status" value="1"/>
</dbReference>
<keyword evidence="8 10" id="KW-0472">Membrane</keyword>
<dbReference type="Pfam" id="PF02653">
    <property type="entry name" value="BPD_transp_2"/>
    <property type="match status" value="1"/>
</dbReference>
<feature type="transmembrane region" description="Helical" evidence="10">
    <location>
        <begin position="191"/>
        <end position="210"/>
    </location>
</feature>
<feature type="transmembrane region" description="Helical" evidence="10">
    <location>
        <begin position="6"/>
        <end position="32"/>
    </location>
</feature>
<protein>
    <submittedName>
        <fullName evidence="11">Branched-chain amino acid ABC transporter permease</fullName>
    </submittedName>
</protein>
<evidence type="ECO:0000256" key="7">
    <source>
        <dbReference type="ARBA" id="ARBA00022989"/>
    </source>
</evidence>
<comment type="subcellular location">
    <subcellularLocation>
        <location evidence="1">Cell membrane</location>
        <topology evidence="1">Multi-pass membrane protein</topology>
    </subcellularLocation>
</comment>
<evidence type="ECO:0000256" key="2">
    <source>
        <dbReference type="ARBA" id="ARBA00022448"/>
    </source>
</evidence>
<evidence type="ECO:0000256" key="9">
    <source>
        <dbReference type="ARBA" id="ARBA00037998"/>
    </source>
</evidence>
<feature type="transmembrane region" description="Helical" evidence="10">
    <location>
        <begin position="265"/>
        <end position="284"/>
    </location>
</feature>
<comment type="caution">
    <text evidence="11">The sequence shown here is derived from an EMBL/GenBank/DDBJ whole genome shotgun (WGS) entry which is preliminary data.</text>
</comment>
<keyword evidence="5 10" id="KW-0812">Transmembrane</keyword>
<evidence type="ECO:0000313" key="11">
    <source>
        <dbReference type="EMBL" id="GAA1124874.1"/>
    </source>
</evidence>
<evidence type="ECO:0000256" key="10">
    <source>
        <dbReference type="SAM" id="Phobius"/>
    </source>
</evidence>
<dbReference type="EMBL" id="BAAAJE010000001">
    <property type="protein sequence ID" value="GAA1124874.1"/>
    <property type="molecule type" value="Genomic_DNA"/>
</dbReference>
<keyword evidence="12" id="KW-1185">Reference proteome</keyword>
<sequence>MDLELLAQLTVSGLVVGSTYALLGVSFGVIYATTRIFHLAHAVAYAGAAYAAVWSADTLGLPFWPALVVGLVAAAVLGVAIEVLFYRPMRRRNATLLTIFLVSLGISVAFPNLLQLAFGPENQSLPRPDNPTYGLGSVTISRHDVATLLICWVLIAAVATYIARTRFGRSVTAMRTNPAMAEAVGIDGKKVYLFVFLIGSLLAGVAGLLFTAKGVATPTMGLQPTLTGFIAAFLGGIGSQWGAALGGLALGLISSWSALYLQVDYGPVVVFGAMFLVLLIRPQGLLGKAAA</sequence>
<organism evidence="11 12">
    <name type="scientific">Nocardioides aquiterrae</name>
    <dbReference type="NCBI Taxonomy" id="203799"/>
    <lineage>
        <taxon>Bacteria</taxon>
        <taxon>Bacillati</taxon>
        <taxon>Actinomycetota</taxon>
        <taxon>Actinomycetes</taxon>
        <taxon>Propionibacteriales</taxon>
        <taxon>Nocardioidaceae</taxon>
        <taxon>Nocardioides</taxon>
    </lineage>
</organism>
<keyword evidence="6" id="KW-0029">Amino-acid transport</keyword>
<evidence type="ECO:0000256" key="3">
    <source>
        <dbReference type="ARBA" id="ARBA00022475"/>
    </source>
</evidence>
<reference evidence="12" key="1">
    <citation type="journal article" date="2019" name="Int. J. Syst. Evol. Microbiol.">
        <title>The Global Catalogue of Microorganisms (GCM) 10K type strain sequencing project: providing services to taxonomists for standard genome sequencing and annotation.</title>
        <authorList>
            <consortium name="The Broad Institute Genomics Platform"/>
            <consortium name="The Broad Institute Genome Sequencing Center for Infectious Disease"/>
            <person name="Wu L."/>
            <person name="Ma J."/>
        </authorList>
    </citation>
    <scope>NUCLEOTIDE SEQUENCE [LARGE SCALE GENOMIC DNA]</scope>
    <source>
        <strain evidence="12">JCM 11813</strain>
    </source>
</reference>
<dbReference type="RefSeq" id="WP_343904616.1">
    <property type="nucleotide sequence ID" value="NZ_BAAAJE010000001.1"/>
</dbReference>
<feature type="transmembrane region" description="Helical" evidence="10">
    <location>
        <begin position="39"/>
        <end position="56"/>
    </location>
</feature>
<evidence type="ECO:0000256" key="8">
    <source>
        <dbReference type="ARBA" id="ARBA00023136"/>
    </source>
</evidence>
<keyword evidence="3" id="KW-1003">Cell membrane</keyword>
<dbReference type="PANTHER" id="PTHR11795:SF371">
    <property type="entry name" value="HIGH-AFFINITY BRANCHED-CHAIN AMINO ACID TRANSPORT SYSTEM PERMEASE PROTEIN LIVH"/>
    <property type="match status" value="1"/>
</dbReference>
<keyword evidence="4" id="KW-0997">Cell inner membrane</keyword>
<comment type="similarity">
    <text evidence="9">Belongs to the binding-protein-dependent transport system permease family. LivHM subfamily.</text>
</comment>
<evidence type="ECO:0000256" key="4">
    <source>
        <dbReference type="ARBA" id="ARBA00022519"/>
    </source>
</evidence>
<gene>
    <name evidence="11" type="ORF">GCM10009606_00610</name>
</gene>
<proteinExistence type="inferred from homology"/>
<feature type="transmembrane region" description="Helical" evidence="10">
    <location>
        <begin position="97"/>
        <end position="118"/>
    </location>
</feature>
<evidence type="ECO:0000313" key="12">
    <source>
        <dbReference type="Proteomes" id="UP001499979"/>
    </source>
</evidence>
<evidence type="ECO:0000256" key="6">
    <source>
        <dbReference type="ARBA" id="ARBA00022970"/>
    </source>
</evidence>
<feature type="transmembrane region" description="Helical" evidence="10">
    <location>
        <begin position="145"/>
        <end position="163"/>
    </location>
</feature>
<keyword evidence="2" id="KW-0813">Transport</keyword>